<gene>
    <name evidence="3" type="ORF">ACA1_374560</name>
</gene>
<protein>
    <submittedName>
        <fullName evidence="3">Uncharacterized protein</fullName>
    </submittedName>
</protein>
<dbReference type="GeneID" id="14912793"/>
<evidence type="ECO:0000313" key="3">
    <source>
        <dbReference type="EMBL" id="ELR12388.1"/>
    </source>
</evidence>
<dbReference type="AlphaFoldDB" id="L8GHZ8"/>
<organism evidence="3 4">
    <name type="scientific">Acanthamoeba castellanii (strain ATCC 30010 / Neff)</name>
    <dbReference type="NCBI Taxonomy" id="1257118"/>
    <lineage>
        <taxon>Eukaryota</taxon>
        <taxon>Amoebozoa</taxon>
        <taxon>Discosea</taxon>
        <taxon>Longamoebia</taxon>
        <taxon>Centramoebida</taxon>
        <taxon>Acanthamoebidae</taxon>
        <taxon>Acanthamoeba</taxon>
    </lineage>
</organism>
<keyword evidence="4" id="KW-1185">Reference proteome</keyword>
<keyword evidence="2" id="KW-0812">Transmembrane</keyword>
<evidence type="ECO:0000256" key="2">
    <source>
        <dbReference type="SAM" id="Phobius"/>
    </source>
</evidence>
<dbReference type="Proteomes" id="UP000011083">
    <property type="component" value="Unassembled WGS sequence"/>
</dbReference>
<keyword evidence="2" id="KW-0472">Membrane</keyword>
<evidence type="ECO:0000313" key="4">
    <source>
        <dbReference type="Proteomes" id="UP000011083"/>
    </source>
</evidence>
<reference evidence="3 4" key="1">
    <citation type="journal article" date="2013" name="Genome Biol.">
        <title>Genome of Acanthamoeba castellanii highlights extensive lateral gene transfer and early evolution of tyrosine kinase signaling.</title>
        <authorList>
            <person name="Clarke M."/>
            <person name="Lohan A.J."/>
            <person name="Liu B."/>
            <person name="Lagkouvardos I."/>
            <person name="Roy S."/>
            <person name="Zafar N."/>
            <person name="Bertelli C."/>
            <person name="Schilde C."/>
            <person name="Kianianmomeni A."/>
            <person name="Burglin T.R."/>
            <person name="Frech C."/>
            <person name="Turcotte B."/>
            <person name="Kopec K.O."/>
            <person name="Synnott J.M."/>
            <person name="Choo C."/>
            <person name="Paponov I."/>
            <person name="Finkler A."/>
            <person name="Soon Heng Tan C."/>
            <person name="Hutchins A.P."/>
            <person name="Weinmeier T."/>
            <person name="Rattei T."/>
            <person name="Chu J.S."/>
            <person name="Gimenez G."/>
            <person name="Irimia M."/>
            <person name="Rigden D.J."/>
            <person name="Fitzpatrick D.A."/>
            <person name="Lorenzo-Morales J."/>
            <person name="Bateman A."/>
            <person name="Chiu C.H."/>
            <person name="Tang P."/>
            <person name="Hegemann P."/>
            <person name="Fromm H."/>
            <person name="Raoult D."/>
            <person name="Greub G."/>
            <person name="Miranda-Saavedra D."/>
            <person name="Chen N."/>
            <person name="Nash P."/>
            <person name="Ginger M.L."/>
            <person name="Horn M."/>
            <person name="Schaap P."/>
            <person name="Caler L."/>
            <person name="Loftus B."/>
        </authorList>
    </citation>
    <scope>NUCLEOTIDE SEQUENCE [LARGE SCALE GENOMIC DNA]</scope>
    <source>
        <strain evidence="3 4">Neff</strain>
    </source>
</reference>
<dbReference type="KEGG" id="acan:ACA1_374560"/>
<sequence length="155" mass="17225">MGSGDEEERDNADDRAVDRQTAVELKDSLIRLSELVMGVAEDLRTLQHSNKAFEQRMAAMEARLSALQRHHHQHNLHHLDPNHDPTSSSHPDHLTHPPQPHGSPLAVDPARQLDDRRPGMGSVLPLPNNVAFFAFVFVFVLFVIYANAHIGVGAV</sequence>
<evidence type="ECO:0000256" key="1">
    <source>
        <dbReference type="SAM" id="MobiDB-lite"/>
    </source>
</evidence>
<proteinExistence type="predicted"/>
<feature type="transmembrane region" description="Helical" evidence="2">
    <location>
        <begin position="126"/>
        <end position="146"/>
    </location>
</feature>
<feature type="region of interest" description="Disordered" evidence="1">
    <location>
        <begin position="63"/>
        <end position="116"/>
    </location>
</feature>
<name>L8GHZ8_ACACF</name>
<dbReference type="EMBL" id="KB008119">
    <property type="protein sequence ID" value="ELR12388.1"/>
    <property type="molecule type" value="Genomic_DNA"/>
</dbReference>
<accession>L8GHZ8</accession>
<dbReference type="RefSeq" id="XP_004334401.1">
    <property type="nucleotide sequence ID" value="XM_004334353.1"/>
</dbReference>
<keyword evidence="2" id="KW-1133">Transmembrane helix</keyword>
<dbReference type="VEuPathDB" id="AmoebaDB:ACA1_374560"/>